<keyword evidence="11 12" id="KW-0472">Membrane</keyword>
<dbReference type="OrthoDB" id="9776710at2"/>
<dbReference type="PANTHER" id="PTHR43141:SF5">
    <property type="entry name" value="CYTOCHROME BD-I UBIQUINOL OXIDASE SUBUNIT 2"/>
    <property type="match status" value="1"/>
</dbReference>
<keyword evidence="5" id="KW-0349">Heme</keyword>
<feature type="transmembrane region" description="Helical" evidence="12">
    <location>
        <begin position="164"/>
        <end position="183"/>
    </location>
</feature>
<keyword evidence="8" id="KW-0249">Electron transport</keyword>
<dbReference type="Proteomes" id="UP000005317">
    <property type="component" value="Unassembled WGS sequence"/>
</dbReference>
<feature type="transmembrane region" description="Helical" evidence="12">
    <location>
        <begin position="336"/>
        <end position="360"/>
    </location>
</feature>
<dbReference type="GO" id="GO:0005886">
    <property type="term" value="C:plasma membrane"/>
    <property type="evidence" value="ECO:0007669"/>
    <property type="project" value="UniProtKB-SubCell"/>
</dbReference>
<dbReference type="NCBIfam" id="TIGR00203">
    <property type="entry name" value="cydB"/>
    <property type="match status" value="1"/>
</dbReference>
<comment type="similarity">
    <text evidence="2">Belongs to the cytochrome ubiquinol oxidase subunit 2 family.</text>
</comment>
<feature type="transmembrane region" description="Helical" evidence="12">
    <location>
        <begin position="204"/>
        <end position="225"/>
    </location>
</feature>
<dbReference type="RefSeq" id="WP_002706681.1">
    <property type="nucleotide sequence ID" value="NZ_JH651384.1"/>
</dbReference>
<organism evidence="14 15">
    <name type="scientific">Thiothrix nivea (strain ATCC 35100 / DSM 5205 / JP2)</name>
    <dbReference type="NCBI Taxonomy" id="870187"/>
    <lineage>
        <taxon>Bacteria</taxon>
        <taxon>Pseudomonadati</taxon>
        <taxon>Pseudomonadota</taxon>
        <taxon>Gammaproteobacteria</taxon>
        <taxon>Thiotrichales</taxon>
        <taxon>Thiotrichaceae</taxon>
        <taxon>Thiothrix</taxon>
    </lineage>
</organism>
<evidence type="ECO:0000256" key="10">
    <source>
        <dbReference type="ARBA" id="ARBA00023004"/>
    </source>
</evidence>
<feature type="transmembrane region" description="Helical" evidence="12">
    <location>
        <begin position="61"/>
        <end position="80"/>
    </location>
</feature>
<keyword evidence="4" id="KW-1003">Cell membrane</keyword>
<evidence type="ECO:0000256" key="11">
    <source>
        <dbReference type="ARBA" id="ARBA00023136"/>
    </source>
</evidence>
<dbReference type="EMBL" id="JH651384">
    <property type="protein sequence ID" value="EIJ32779.1"/>
    <property type="molecule type" value="Genomic_DNA"/>
</dbReference>
<proteinExistence type="inferred from homology"/>
<keyword evidence="9 12" id="KW-1133">Transmembrane helix</keyword>
<feature type="transmembrane region" description="Helical" evidence="12">
    <location>
        <begin position="296"/>
        <end position="316"/>
    </location>
</feature>
<gene>
    <name evidence="13" type="ORF">Thini_0103</name>
    <name evidence="14" type="ORF">Thini_0112</name>
</gene>
<protein>
    <submittedName>
        <fullName evidence="14">Cytochrome bd quinol oxidase subunit 2 apoprotein</fullName>
        <ecNumber evidence="14">1.10.3.-</ecNumber>
    </submittedName>
    <submittedName>
        <fullName evidence="13">Cytochrome d ubiquinol oxidase, subunit II</fullName>
    </submittedName>
</protein>
<evidence type="ECO:0000313" key="13">
    <source>
        <dbReference type="EMBL" id="EIJ32770.1"/>
    </source>
</evidence>
<evidence type="ECO:0000256" key="2">
    <source>
        <dbReference type="ARBA" id="ARBA00007543"/>
    </source>
</evidence>
<dbReference type="GO" id="GO:0046872">
    <property type="term" value="F:metal ion binding"/>
    <property type="evidence" value="ECO:0007669"/>
    <property type="project" value="UniProtKB-KW"/>
</dbReference>
<feature type="transmembrane region" description="Helical" evidence="12">
    <location>
        <begin position="263"/>
        <end position="284"/>
    </location>
</feature>
<sequence length="380" mass="42081">MIFDYETFKLIWWALVGVLFIGFALTDGFDMGVGALLRYVGKTDEERRVAINTIAPHWDGNQVWLILAAGAIFAAWPITFGASFSSFYWALVLTLFSLFFRPVGFDYRSKIANPVWRNTWDWGLVAAGVIPPLVIGVAFGNLLLGVPFEFDEFLRISSHGSLFALFHPFAVLAGLVSLLMFMMQGATYLMMRTDEAVYRRSRRAAQLTAMGVLVTFGLAGIWLWAGVDGYAITREPSHNALPNPVAKEVVPMAGAWLANYGKYPLAVMAPLAGFLGAFGVLLLAGKDRPVLSFLNSSLSVVGVIMTAGVSLFPFVMPSSLNPSHSLTIWDSASSHLTLAIMFWAAMIFVPIILFYTIWCYRQLWGKVTVKFIRDNDHAVY</sequence>
<keyword evidence="6 12" id="KW-0812">Transmembrane</keyword>
<dbReference type="EC" id="1.10.3.-" evidence="14"/>
<reference evidence="15" key="1">
    <citation type="journal article" date="2011" name="Stand. Genomic Sci.">
        <title>Genome sequence of the filamentous, gliding Thiothrix nivea neotype strain (JP2(T)).</title>
        <authorList>
            <person name="Lapidus A."/>
            <person name="Nolan M."/>
            <person name="Lucas S."/>
            <person name="Glavina Del Rio T."/>
            <person name="Tice H."/>
            <person name="Cheng J.F."/>
            <person name="Tapia R."/>
            <person name="Han C."/>
            <person name="Goodwin L."/>
            <person name="Pitluck S."/>
            <person name="Liolios K."/>
            <person name="Pagani I."/>
            <person name="Ivanova N."/>
            <person name="Huntemann M."/>
            <person name="Mavromatis K."/>
            <person name="Mikhailova N."/>
            <person name="Pati A."/>
            <person name="Chen A."/>
            <person name="Palaniappan K."/>
            <person name="Land M."/>
            <person name="Brambilla E.M."/>
            <person name="Rohde M."/>
            <person name="Abt B."/>
            <person name="Verbarg S."/>
            <person name="Goker M."/>
            <person name="Bristow J."/>
            <person name="Eisen J.A."/>
            <person name="Markowitz V."/>
            <person name="Hugenholtz P."/>
            <person name="Kyrpides N.C."/>
            <person name="Klenk H.P."/>
            <person name="Woyke T."/>
        </authorList>
    </citation>
    <scope>NUCLEOTIDE SEQUENCE [LARGE SCALE GENOMIC DNA]</scope>
    <source>
        <strain evidence="15">ATCC 35100 / DSM 5205 / JP2</strain>
    </source>
</reference>
<evidence type="ECO:0000313" key="15">
    <source>
        <dbReference type="Proteomes" id="UP000005317"/>
    </source>
</evidence>
<dbReference type="GO" id="GO:0009055">
    <property type="term" value="F:electron transfer activity"/>
    <property type="evidence" value="ECO:0007669"/>
    <property type="project" value="TreeGrafter"/>
</dbReference>
<keyword evidence="3" id="KW-0813">Transport</keyword>
<comment type="subcellular location">
    <subcellularLocation>
        <location evidence="1">Cell membrane</location>
        <topology evidence="1">Multi-pass membrane protein</topology>
    </subcellularLocation>
</comment>
<dbReference type="PIRSF" id="PIRSF000267">
    <property type="entry name" value="Cyt_oxidse_sub2"/>
    <property type="match status" value="1"/>
</dbReference>
<feature type="transmembrane region" description="Helical" evidence="12">
    <location>
        <begin position="124"/>
        <end position="144"/>
    </location>
</feature>
<keyword evidence="10" id="KW-0408">Iron</keyword>
<dbReference type="GO" id="GO:0070069">
    <property type="term" value="C:cytochrome complex"/>
    <property type="evidence" value="ECO:0007669"/>
    <property type="project" value="TreeGrafter"/>
</dbReference>
<evidence type="ECO:0000256" key="3">
    <source>
        <dbReference type="ARBA" id="ARBA00022448"/>
    </source>
</evidence>
<name>A0A656HC79_THINJ</name>
<evidence type="ECO:0000256" key="5">
    <source>
        <dbReference type="ARBA" id="ARBA00022617"/>
    </source>
</evidence>
<evidence type="ECO:0000256" key="12">
    <source>
        <dbReference type="SAM" id="Phobius"/>
    </source>
</evidence>
<keyword evidence="7" id="KW-0479">Metal-binding</keyword>
<feature type="transmembrane region" description="Helical" evidence="12">
    <location>
        <begin position="12"/>
        <end position="40"/>
    </location>
</feature>
<evidence type="ECO:0000256" key="8">
    <source>
        <dbReference type="ARBA" id="ARBA00022982"/>
    </source>
</evidence>
<dbReference type="InterPro" id="IPR003317">
    <property type="entry name" value="Cyt-d_oxidase_su2"/>
</dbReference>
<keyword evidence="14" id="KW-0560">Oxidoreductase</keyword>
<dbReference type="AlphaFoldDB" id="A0A656HC79"/>
<dbReference type="Pfam" id="PF02322">
    <property type="entry name" value="Cyt_bd_oxida_II"/>
    <property type="match status" value="1"/>
</dbReference>
<reference evidence="14" key="2">
    <citation type="submission" date="2012-02" db="EMBL/GenBank/DDBJ databases">
        <title>Improved High-Quality Draft genome of Thiothrix nivea DSM 5205.</title>
        <authorList>
            <consortium name="US DOE Joint Genome Institute (JGI-PGF)"/>
            <person name="Lucas S."/>
            <person name="Copeland A."/>
            <person name="Lapidus A."/>
            <person name="Bruce D."/>
            <person name="Goodwin L."/>
            <person name="Pitluck S."/>
            <person name="Peters L."/>
            <person name="Mikhailova N."/>
            <person name="Daligault H."/>
            <person name="Kyrpides N."/>
            <person name="Mavromatis K."/>
            <person name="Detter J.C."/>
            <person name="Han C."/>
            <person name="Land M."/>
            <person name="Hauser L."/>
            <person name="Markowitz V."/>
            <person name="Cheng J.-F."/>
            <person name="Hugenholtz P."/>
            <person name="Woyke T."/>
            <person name="Wu D."/>
            <person name="Verbarg S."/>
            <person name="Fruehling A."/>
            <person name="Brambilla E."/>
            <person name="Klenk H.-P."/>
            <person name="Eisen J.A."/>
        </authorList>
    </citation>
    <scope>NUCLEOTIDE SEQUENCE</scope>
    <source>
        <strain evidence="14">DSM 5205</strain>
    </source>
</reference>
<evidence type="ECO:0000256" key="4">
    <source>
        <dbReference type="ARBA" id="ARBA00022475"/>
    </source>
</evidence>
<evidence type="ECO:0000256" key="7">
    <source>
        <dbReference type="ARBA" id="ARBA00022723"/>
    </source>
</evidence>
<evidence type="ECO:0000256" key="9">
    <source>
        <dbReference type="ARBA" id="ARBA00022989"/>
    </source>
</evidence>
<feature type="transmembrane region" description="Helical" evidence="12">
    <location>
        <begin position="86"/>
        <end position="103"/>
    </location>
</feature>
<evidence type="ECO:0000256" key="6">
    <source>
        <dbReference type="ARBA" id="ARBA00022692"/>
    </source>
</evidence>
<evidence type="ECO:0000256" key="1">
    <source>
        <dbReference type="ARBA" id="ARBA00004651"/>
    </source>
</evidence>
<keyword evidence="15" id="KW-1185">Reference proteome</keyword>
<evidence type="ECO:0000313" key="14">
    <source>
        <dbReference type="EMBL" id="EIJ32779.1"/>
    </source>
</evidence>
<dbReference type="GO" id="GO:0016682">
    <property type="term" value="F:oxidoreductase activity, acting on diphenols and related substances as donors, oxygen as acceptor"/>
    <property type="evidence" value="ECO:0007669"/>
    <property type="project" value="TreeGrafter"/>
</dbReference>
<accession>A0A656HC79</accession>
<dbReference type="GO" id="GO:0019646">
    <property type="term" value="P:aerobic electron transport chain"/>
    <property type="evidence" value="ECO:0007669"/>
    <property type="project" value="TreeGrafter"/>
</dbReference>
<dbReference type="PANTHER" id="PTHR43141">
    <property type="entry name" value="CYTOCHROME BD2 SUBUNIT II"/>
    <property type="match status" value="1"/>
</dbReference>
<dbReference type="EMBL" id="JH651384">
    <property type="protein sequence ID" value="EIJ32770.1"/>
    <property type="molecule type" value="Genomic_DNA"/>
</dbReference>